<evidence type="ECO:0000313" key="4">
    <source>
        <dbReference type="Proteomes" id="UP001642360"/>
    </source>
</evidence>
<dbReference type="EMBL" id="CAUOFW020002602">
    <property type="protein sequence ID" value="CAK9154930.1"/>
    <property type="molecule type" value="Genomic_DNA"/>
</dbReference>
<keyword evidence="2" id="KW-0732">Signal</keyword>
<organism evidence="3 4">
    <name type="scientific">Ilex paraguariensis</name>
    <name type="common">yerba mate</name>
    <dbReference type="NCBI Taxonomy" id="185542"/>
    <lineage>
        <taxon>Eukaryota</taxon>
        <taxon>Viridiplantae</taxon>
        <taxon>Streptophyta</taxon>
        <taxon>Embryophyta</taxon>
        <taxon>Tracheophyta</taxon>
        <taxon>Spermatophyta</taxon>
        <taxon>Magnoliopsida</taxon>
        <taxon>eudicotyledons</taxon>
        <taxon>Gunneridae</taxon>
        <taxon>Pentapetalae</taxon>
        <taxon>asterids</taxon>
        <taxon>campanulids</taxon>
        <taxon>Aquifoliales</taxon>
        <taxon>Aquifoliaceae</taxon>
        <taxon>Ilex</taxon>
    </lineage>
</organism>
<sequence length="219" mass="24085">MFVKLSFGCLLILFSVRAETRSIPRDLEGFCPVLKVTKAVRVGKAEALGLKSFLDLVTEENLAKNELEPSVDAQPAHVMELLPPDSPNLMDPKPIMVAFTDEKARKRKNSSKTSEPPPKEELRPACAFLEQKREDLASLEGDVSSSLPPKSSKSKPPSKKVKPSEVVFTLLQPPMSEENKGEIDPLQMVTQGSGFLHHLEVTVNAPIELVPTSDTERAM</sequence>
<feature type="region of interest" description="Disordered" evidence="1">
    <location>
        <begin position="101"/>
        <end position="123"/>
    </location>
</feature>
<feature type="signal peptide" evidence="2">
    <location>
        <begin position="1"/>
        <end position="18"/>
    </location>
</feature>
<comment type="caution">
    <text evidence="3">The sequence shown here is derived from an EMBL/GenBank/DDBJ whole genome shotgun (WGS) entry which is preliminary data.</text>
</comment>
<keyword evidence="4" id="KW-1185">Reference proteome</keyword>
<accession>A0ABC8SDL4</accession>
<evidence type="ECO:0000256" key="2">
    <source>
        <dbReference type="SAM" id="SignalP"/>
    </source>
</evidence>
<reference evidence="3 4" key="1">
    <citation type="submission" date="2024-02" db="EMBL/GenBank/DDBJ databases">
        <authorList>
            <person name="Vignale AGUSTIN F."/>
            <person name="Sosa J E."/>
            <person name="Modenutti C."/>
        </authorList>
    </citation>
    <scope>NUCLEOTIDE SEQUENCE [LARGE SCALE GENOMIC DNA]</scope>
</reference>
<feature type="compositionally biased region" description="Basic residues" evidence="1">
    <location>
        <begin position="152"/>
        <end position="161"/>
    </location>
</feature>
<feature type="region of interest" description="Disordered" evidence="1">
    <location>
        <begin position="74"/>
        <end position="93"/>
    </location>
</feature>
<protein>
    <submittedName>
        <fullName evidence="3">Uncharacterized protein</fullName>
    </submittedName>
</protein>
<evidence type="ECO:0000256" key="1">
    <source>
        <dbReference type="SAM" id="MobiDB-lite"/>
    </source>
</evidence>
<evidence type="ECO:0000313" key="3">
    <source>
        <dbReference type="EMBL" id="CAK9154930.1"/>
    </source>
</evidence>
<feature type="chain" id="PRO_5044875883" evidence="2">
    <location>
        <begin position="19"/>
        <end position="219"/>
    </location>
</feature>
<proteinExistence type="predicted"/>
<name>A0ABC8SDL4_9AQUA</name>
<feature type="region of interest" description="Disordered" evidence="1">
    <location>
        <begin position="139"/>
        <end position="165"/>
    </location>
</feature>
<dbReference type="Proteomes" id="UP001642360">
    <property type="component" value="Unassembled WGS sequence"/>
</dbReference>
<gene>
    <name evidence="3" type="ORF">ILEXP_LOCUS23286</name>
</gene>
<dbReference type="AlphaFoldDB" id="A0ABC8SDL4"/>